<evidence type="ECO:0000313" key="3">
    <source>
        <dbReference type="Proteomes" id="UP000620124"/>
    </source>
</evidence>
<feature type="compositionally biased region" description="Polar residues" evidence="1">
    <location>
        <begin position="642"/>
        <end position="660"/>
    </location>
</feature>
<accession>A0A8H7D1X3</accession>
<dbReference type="AlphaFoldDB" id="A0A8H7D1X3"/>
<evidence type="ECO:0000256" key="1">
    <source>
        <dbReference type="SAM" id="MobiDB-lite"/>
    </source>
</evidence>
<evidence type="ECO:0000313" key="2">
    <source>
        <dbReference type="EMBL" id="KAF7356066.1"/>
    </source>
</evidence>
<sequence>MNNDTMDTKLTRANATLQKTKELVEQEATSSISKKQTKERIRKILSGIQQAVSVVEGVAAIDPRAQAVVSVFKGLIKLEADRRDNNEQIVGVCYSMTTMVYSLRGLLSQKDENSEELEQELLAMTASMEDFGIFADLYYNKCKSKIIRFLRSGEFKDKLTEYTTKFSGHQEKIEFLLVIQMAGDYAQMKVDIRALLDRMGTPMNDEERKAQELINNEGGLQEVIENQEVLKAVGKLLEDQVTSATIQVLKENLDALIDENRTQFEFKLDGVKMELKEAINRSTQTIIGRLDAGPHDFVDDPEIKEIWRVDGWKLSVKCRTFVDGVCNHFNQRFREAASKSGGILPPEAWTLKILTNVINHPAIGEAIDEDSSGFVSVHEINHFMSQKGDTSTPVWLAYWAIGWQYLNFKYTESVNDFLDQIEEKCEAAKANLTDTDLETCVEYLKTIKLLRYIVNWVDVVLGGGYSAMEDVDEQTGSELELVVAELSQKNEQLVRENLKRINFELQDPALLVFVTQQSGVRIEQVIMLMLHLILSEHSDAISNGQTMANDGTQSQAQRTGDRKFTSQWQSMDATLSMLVFVFHARMRSLIRSWRSQKLDLALQVQCYAGGLYAGWYQEYTKPGSVIVKLLEAEDNDDENEEPQSSSGDIPNASATESMDTKMDNLSTRVSQLDARLDTLEALLRRLLGVHVNTNGNDEPAAVQDLN</sequence>
<feature type="region of interest" description="Disordered" evidence="1">
    <location>
        <begin position="634"/>
        <end position="660"/>
    </location>
</feature>
<name>A0A8H7D1X3_9AGAR</name>
<dbReference type="EMBL" id="JACAZI010000007">
    <property type="protein sequence ID" value="KAF7356066.1"/>
    <property type="molecule type" value="Genomic_DNA"/>
</dbReference>
<dbReference type="PROSITE" id="PS00018">
    <property type="entry name" value="EF_HAND_1"/>
    <property type="match status" value="1"/>
</dbReference>
<dbReference type="InterPro" id="IPR018247">
    <property type="entry name" value="EF_Hand_1_Ca_BS"/>
</dbReference>
<keyword evidence="3" id="KW-1185">Reference proteome</keyword>
<reference evidence="2" key="1">
    <citation type="submission" date="2020-05" db="EMBL/GenBank/DDBJ databases">
        <title>Mycena genomes resolve the evolution of fungal bioluminescence.</title>
        <authorList>
            <person name="Tsai I.J."/>
        </authorList>
    </citation>
    <scope>NUCLEOTIDE SEQUENCE</scope>
    <source>
        <strain evidence="2">CCC161011</strain>
    </source>
</reference>
<evidence type="ECO:0008006" key="4">
    <source>
        <dbReference type="Google" id="ProtNLM"/>
    </source>
</evidence>
<dbReference type="Proteomes" id="UP000620124">
    <property type="component" value="Unassembled WGS sequence"/>
</dbReference>
<feature type="compositionally biased region" description="Polar residues" evidence="1">
    <location>
        <begin position="544"/>
        <end position="558"/>
    </location>
</feature>
<dbReference type="OrthoDB" id="3222020at2759"/>
<gene>
    <name evidence="2" type="ORF">MVEN_00936400</name>
</gene>
<comment type="caution">
    <text evidence="2">The sequence shown here is derived from an EMBL/GenBank/DDBJ whole genome shotgun (WGS) entry which is preliminary data.</text>
</comment>
<protein>
    <recommendedName>
        <fullName evidence="4">EF-hand domain-containing protein</fullName>
    </recommendedName>
</protein>
<organism evidence="2 3">
    <name type="scientific">Mycena venus</name>
    <dbReference type="NCBI Taxonomy" id="2733690"/>
    <lineage>
        <taxon>Eukaryota</taxon>
        <taxon>Fungi</taxon>
        <taxon>Dikarya</taxon>
        <taxon>Basidiomycota</taxon>
        <taxon>Agaricomycotina</taxon>
        <taxon>Agaricomycetes</taxon>
        <taxon>Agaricomycetidae</taxon>
        <taxon>Agaricales</taxon>
        <taxon>Marasmiineae</taxon>
        <taxon>Mycenaceae</taxon>
        <taxon>Mycena</taxon>
    </lineage>
</organism>
<feature type="region of interest" description="Disordered" evidence="1">
    <location>
        <begin position="544"/>
        <end position="563"/>
    </location>
</feature>
<proteinExistence type="predicted"/>